<evidence type="ECO:0000313" key="10">
    <source>
        <dbReference type="EMBL" id="KAH3825768.1"/>
    </source>
</evidence>
<dbReference type="EMBL" id="JAIWYP010000005">
    <property type="protein sequence ID" value="KAH3825768.1"/>
    <property type="molecule type" value="Genomic_DNA"/>
</dbReference>
<protein>
    <recommendedName>
        <fullName evidence="9">C2H2-type domain-containing protein</fullName>
    </recommendedName>
</protein>
<dbReference type="AlphaFoldDB" id="A0A9D4JZD0"/>
<dbReference type="SMART" id="SM00355">
    <property type="entry name" value="ZnF_C2H2"/>
    <property type="match status" value="8"/>
</dbReference>
<dbReference type="GO" id="GO:0005634">
    <property type="term" value="C:nucleus"/>
    <property type="evidence" value="ECO:0007669"/>
    <property type="project" value="UniProtKB-SubCell"/>
</dbReference>
<feature type="region of interest" description="Disordered" evidence="8">
    <location>
        <begin position="231"/>
        <end position="257"/>
    </location>
</feature>
<dbReference type="SUPFAM" id="SSF57667">
    <property type="entry name" value="beta-beta-alpha zinc fingers"/>
    <property type="match status" value="3"/>
</dbReference>
<dbReference type="PROSITE" id="PS00028">
    <property type="entry name" value="ZINC_FINGER_C2H2_1"/>
    <property type="match status" value="7"/>
</dbReference>
<feature type="domain" description="C2H2-type" evidence="9">
    <location>
        <begin position="577"/>
        <end position="599"/>
    </location>
</feature>
<dbReference type="Pfam" id="PF00096">
    <property type="entry name" value="zf-C2H2"/>
    <property type="match status" value="2"/>
</dbReference>
<feature type="domain" description="C2H2-type" evidence="9">
    <location>
        <begin position="604"/>
        <end position="631"/>
    </location>
</feature>
<evidence type="ECO:0000256" key="8">
    <source>
        <dbReference type="SAM" id="MobiDB-lite"/>
    </source>
</evidence>
<dbReference type="PANTHER" id="PTHR16515:SF49">
    <property type="entry name" value="GASTRULA ZINC FINGER PROTEIN XLCGF49.1-LIKE-RELATED"/>
    <property type="match status" value="1"/>
</dbReference>
<dbReference type="GO" id="GO:0010468">
    <property type="term" value="P:regulation of gene expression"/>
    <property type="evidence" value="ECO:0007669"/>
    <property type="project" value="TreeGrafter"/>
</dbReference>
<dbReference type="GO" id="GO:0008270">
    <property type="term" value="F:zinc ion binding"/>
    <property type="evidence" value="ECO:0007669"/>
    <property type="project" value="UniProtKB-KW"/>
</dbReference>
<dbReference type="PANTHER" id="PTHR16515">
    <property type="entry name" value="PR DOMAIN ZINC FINGER PROTEIN"/>
    <property type="match status" value="1"/>
</dbReference>
<keyword evidence="3" id="KW-0677">Repeat</keyword>
<evidence type="ECO:0000256" key="5">
    <source>
        <dbReference type="ARBA" id="ARBA00022833"/>
    </source>
</evidence>
<evidence type="ECO:0000256" key="1">
    <source>
        <dbReference type="ARBA" id="ARBA00004123"/>
    </source>
</evidence>
<gene>
    <name evidence="10" type="ORF">DPMN_127649</name>
</gene>
<keyword evidence="6" id="KW-0539">Nucleus</keyword>
<reference evidence="10" key="2">
    <citation type="submission" date="2020-11" db="EMBL/GenBank/DDBJ databases">
        <authorList>
            <person name="McCartney M.A."/>
            <person name="Auch B."/>
            <person name="Kono T."/>
            <person name="Mallez S."/>
            <person name="Becker A."/>
            <person name="Gohl D.M."/>
            <person name="Silverstein K.A.T."/>
            <person name="Koren S."/>
            <person name="Bechman K.B."/>
            <person name="Herman A."/>
            <person name="Abrahante J.E."/>
            <person name="Garbe J."/>
        </authorList>
    </citation>
    <scope>NUCLEOTIDE SEQUENCE</scope>
    <source>
        <strain evidence="10">Duluth1</strain>
        <tissue evidence="10">Whole animal</tissue>
    </source>
</reference>
<evidence type="ECO:0000256" key="7">
    <source>
        <dbReference type="PROSITE-ProRule" id="PRU00042"/>
    </source>
</evidence>
<feature type="domain" description="C2H2-type" evidence="9">
    <location>
        <begin position="491"/>
        <end position="518"/>
    </location>
</feature>
<keyword evidence="11" id="KW-1185">Reference proteome</keyword>
<evidence type="ECO:0000259" key="9">
    <source>
        <dbReference type="PROSITE" id="PS50157"/>
    </source>
</evidence>
<name>A0A9D4JZD0_DREPO</name>
<feature type="domain" description="C2H2-type" evidence="9">
    <location>
        <begin position="632"/>
        <end position="660"/>
    </location>
</feature>
<dbReference type="InterPro" id="IPR036236">
    <property type="entry name" value="Znf_C2H2_sf"/>
</dbReference>
<dbReference type="Proteomes" id="UP000828390">
    <property type="component" value="Unassembled WGS sequence"/>
</dbReference>
<evidence type="ECO:0000256" key="6">
    <source>
        <dbReference type="ARBA" id="ARBA00023242"/>
    </source>
</evidence>
<sequence>MDLLHSSDSYICGMCNRTFQTLSSFHQHCISHNGAGSFYFDSKTNTGYPKFDPKCCYTQVEQVFFDLNDLDRDSFESIKYGQPRDICDATQHFSDEPEALLGCENTEMIEKVTLINHEHEIENSSTLDTVLAEVDSEHVSANKISDKTVSVEVRNLRIENGCILFDMDNSLSHLYDATVDLILKNIADFGEEWLKKVDRSFTLEVPSSAHPDMTIDVPCYIEDRVTPADHGCIPSKGNGADIVTKPSGKESPKDKVLKNDSETHAALDKNLVKAAAGTAVVKISSGRPVRNRRPTQKFVDNKFLSDLVSITCKNGKHNSESFVKITSSKGGKKCGNYGNVSLTDKCSDNDDIEVNVQADLLCDCQTGTSKNADSNEVVTKINQFKVNVGESELVDTDNVIPDTKKLNTKNEKPVIDMPSKEKCKEIDIRLVKKRLNKSEPDGDEANSLFRKERINKEIRGPKQYKCETCGKYGSLAMLRYHREMHSGKLNYVCDLCGKAYSTKASLRAHKIHHADKQFRCPHCPAAFYRKHYLENHMFKHTGDDPYRHTCEICGERFKESYILRRHVATFHQQMRNYECDICLEKFFRASTLKLHKKRHFEATLPCRFCDKIFKVDLDRRKHELTHSEDKQYSCPRCAQSFRQIWPYYRHMWRIHNIPKDQAKEMKIKNPDIVNMRNIKIEYSRLKEVSTNVNESNNLRVVQQVVKKNVRKGKMPGGYAEISGFNYNNGMMSRSDQWEAMEHEEVAYSETESHMVELSDTNKMQMSVEGRNGRNIVIETGDHVDRHAGVQYVVSDGGPVDEQLGDTIILNMDDGIGQEETIVIKASDLHEHLEYVLLDSGQLVQTGQDAELVIYSDYQTDEVVTSGD</sequence>
<keyword evidence="4 7" id="KW-0863">Zinc-finger</keyword>
<keyword evidence="5" id="KW-0862">Zinc</keyword>
<dbReference type="OrthoDB" id="6162028at2759"/>
<organism evidence="10 11">
    <name type="scientific">Dreissena polymorpha</name>
    <name type="common">Zebra mussel</name>
    <name type="synonym">Mytilus polymorpha</name>
    <dbReference type="NCBI Taxonomy" id="45954"/>
    <lineage>
        <taxon>Eukaryota</taxon>
        <taxon>Metazoa</taxon>
        <taxon>Spiralia</taxon>
        <taxon>Lophotrochozoa</taxon>
        <taxon>Mollusca</taxon>
        <taxon>Bivalvia</taxon>
        <taxon>Autobranchia</taxon>
        <taxon>Heteroconchia</taxon>
        <taxon>Euheterodonta</taxon>
        <taxon>Imparidentia</taxon>
        <taxon>Neoheterodontei</taxon>
        <taxon>Myida</taxon>
        <taxon>Dreissenoidea</taxon>
        <taxon>Dreissenidae</taxon>
        <taxon>Dreissena</taxon>
    </lineage>
</organism>
<accession>A0A9D4JZD0</accession>
<feature type="domain" description="C2H2-type" evidence="9">
    <location>
        <begin position="548"/>
        <end position="576"/>
    </location>
</feature>
<dbReference type="InterPro" id="IPR013087">
    <property type="entry name" value="Znf_C2H2_type"/>
</dbReference>
<evidence type="ECO:0000256" key="4">
    <source>
        <dbReference type="ARBA" id="ARBA00022771"/>
    </source>
</evidence>
<evidence type="ECO:0000256" key="3">
    <source>
        <dbReference type="ARBA" id="ARBA00022737"/>
    </source>
</evidence>
<keyword evidence="2" id="KW-0479">Metal-binding</keyword>
<feature type="domain" description="C2H2-type" evidence="9">
    <location>
        <begin position="10"/>
        <end position="37"/>
    </location>
</feature>
<dbReference type="PROSITE" id="PS50157">
    <property type="entry name" value="ZINC_FINGER_C2H2_2"/>
    <property type="match status" value="7"/>
</dbReference>
<comment type="subcellular location">
    <subcellularLocation>
        <location evidence="1">Nucleus</location>
    </subcellularLocation>
</comment>
<feature type="domain" description="C2H2-type" evidence="9">
    <location>
        <begin position="518"/>
        <end position="545"/>
    </location>
</feature>
<evidence type="ECO:0000313" key="11">
    <source>
        <dbReference type="Proteomes" id="UP000828390"/>
    </source>
</evidence>
<dbReference type="Gene3D" id="3.30.160.60">
    <property type="entry name" value="Classic Zinc Finger"/>
    <property type="match status" value="4"/>
</dbReference>
<feature type="compositionally biased region" description="Basic and acidic residues" evidence="8">
    <location>
        <begin position="247"/>
        <end position="257"/>
    </location>
</feature>
<proteinExistence type="predicted"/>
<evidence type="ECO:0000256" key="2">
    <source>
        <dbReference type="ARBA" id="ARBA00022723"/>
    </source>
</evidence>
<dbReference type="InterPro" id="IPR050331">
    <property type="entry name" value="Zinc_finger"/>
</dbReference>
<reference evidence="10" key="1">
    <citation type="journal article" date="2019" name="bioRxiv">
        <title>The Genome of the Zebra Mussel, Dreissena polymorpha: A Resource for Invasive Species Research.</title>
        <authorList>
            <person name="McCartney M.A."/>
            <person name="Auch B."/>
            <person name="Kono T."/>
            <person name="Mallez S."/>
            <person name="Zhang Y."/>
            <person name="Obille A."/>
            <person name="Becker A."/>
            <person name="Abrahante J.E."/>
            <person name="Garbe J."/>
            <person name="Badalamenti J.P."/>
            <person name="Herman A."/>
            <person name="Mangelson H."/>
            <person name="Liachko I."/>
            <person name="Sullivan S."/>
            <person name="Sone E.D."/>
            <person name="Koren S."/>
            <person name="Silverstein K.A.T."/>
            <person name="Beckman K.B."/>
            <person name="Gohl D.M."/>
        </authorList>
    </citation>
    <scope>NUCLEOTIDE SEQUENCE</scope>
    <source>
        <strain evidence="10">Duluth1</strain>
        <tissue evidence="10">Whole animal</tissue>
    </source>
</reference>
<comment type="caution">
    <text evidence="10">The sequence shown here is derived from an EMBL/GenBank/DDBJ whole genome shotgun (WGS) entry which is preliminary data.</text>
</comment>